<dbReference type="InterPro" id="IPR020846">
    <property type="entry name" value="MFS_dom"/>
</dbReference>
<evidence type="ECO:0000256" key="5">
    <source>
        <dbReference type="ARBA" id="ARBA00023136"/>
    </source>
</evidence>
<dbReference type="Proteomes" id="UP000198873">
    <property type="component" value="Unassembled WGS sequence"/>
</dbReference>
<comment type="subcellular location">
    <subcellularLocation>
        <location evidence="1">Cell membrane</location>
        <topology evidence="1">Multi-pass membrane protein</topology>
    </subcellularLocation>
</comment>
<feature type="transmembrane region" description="Helical" evidence="6">
    <location>
        <begin position="88"/>
        <end position="109"/>
    </location>
</feature>
<keyword evidence="9" id="KW-1185">Reference proteome</keyword>
<feature type="transmembrane region" description="Helical" evidence="6">
    <location>
        <begin position="228"/>
        <end position="253"/>
    </location>
</feature>
<feature type="transmembrane region" description="Helical" evidence="6">
    <location>
        <begin position="197"/>
        <end position="216"/>
    </location>
</feature>
<name>A0A1I6U531_9ACTN</name>
<dbReference type="AlphaFoldDB" id="A0A1I6U531"/>
<reference evidence="9" key="1">
    <citation type="submission" date="2016-10" db="EMBL/GenBank/DDBJ databases">
        <authorList>
            <person name="Varghese N."/>
            <person name="Submissions S."/>
        </authorList>
    </citation>
    <scope>NUCLEOTIDE SEQUENCE [LARGE SCALE GENOMIC DNA]</scope>
    <source>
        <strain evidence="9">CGMCC 4.7047</strain>
    </source>
</reference>
<feature type="transmembrane region" description="Helical" evidence="6">
    <location>
        <begin position="343"/>
        <end position="362"/>
    </location>
</feature>
<dbReference type="InterPro" id="IPR050189">
    <property type="entry name" value="MFS_Efflux_Transporters"/>
</dbReference>
<dbReference type="CDD" id="cd17324">
    <property type="entry name" value="MFS_NepI_like"/>
    <property type="match status" value="1"/>
</dbReference>
<evidence type="ECO:0000256" key="1">
    <source>
        <dbReference type="ARBA" id="ARBA00004651"/>
    </source>
</evidence>
<dbReference type="PANTHER" id="PTHR43124:SF3">
    <property type="entry name" value="CHLORAMPHENICOL EFFLUX PUMP RV0191"/>
    <property type="match status" value="1"/>
</dbReference>
<proteinExistence type="predicted"/>
<feature type="transmembrane region" description="Helical" evidence="6">
    <location>
        <begin position="149"/>
        <end position="171"/>
    </location>
</feature>
<sequence length="366" mass="35727">MTAATFTVVTSEMLPVGLLTPLGRDLGVSEGLAGLSLTVTGVLAALAAPLVVPAARGADRRHVLCALMLLLAAANALSAWAPGYAVLMGARVLVGVAMGGVWALAAGLGPRLAPPRTAGRATSLIFSGIAAASVLGVPAGAYLGELAGWRAAFTGGALLSLAVAGALAVLLPPLPPSGGAPGLGGVLRLFGDAGVRAPLLIVGLLVTGHFAAYTYIRPVLEETAGTRGALLSALLLLYGVAGLAGTFTAGAAVGRTVRGTVLGICGVLGVTVLLVPYAAPLLLVWGVAYGGVAVAGQTWAQRAAPSPQAREGAGALFAMVINAAIALGALLGGRVADGFGPVATMWLGGALALAALGVTAAVRAPQ</sequence>
<dbReference type="SUPFAM" id="SSF103473">
    <property type="entry name" value="MFS general substrate transporter"/>
    <property type="match status" value="1"/>
</dbReference>
<evidence type="ECO:0000256" key="3">
    <source>
        <dbReference type="ARBA" id="ARBA00022692"/>
    </source>
</evidence>
<evidence type="ECO:0000256" key="4">
    <source>
        <dbReference type="ARBA" id="ARBA00022989"/>
    </source>
</evidence>
<evidence type="ECO:0000313" key="9">
    <source>
        <dbReference type="Proteomes" id="UP000198873"/>
    </source>
</evidence>
<evidence type="ECO:0000256" key="6">
    <source>
        <dbReference type="SAM" id="Phobius"/>
    </source>
</evidence>
<keyword evidence="5 6" id="KW-0472">Membrane</keyword>
<dbReference type="GO" id="GO:0005886">
    <property type="term" value="C:plasma membrane"/>
    <property type="evidence" value="ECO:0007669"/>
    <property type="project" value="UniProtKB-SubCell"/>
</dbReference>
<keyword evidence="2" id="KW-1003">Cell membrane</keyword>
<keyword evidence="4 6" id="KW-1133">Transmembrane helix</keyword>
<evidence type="ECO:0000256" key="2">
    <source>
        <dbReference type="ARBA" id="ARBA00022475"/>
    </source>
</evidence>
<feature type="transmembrane region" description="Helical" evidence="6">
    <location>
        <begin position="31"/>
        <end position="51"/>
    </location>
</feature>
<dbReference type="STRING" id="1176198.SAMN05444716_105271"/>
<feature type="domain" description="Major facilitator superfamily (MFS) profile" evidence="7">
    <location>
        <begin position="1"/>
        <end position="366"/>
    </location>
</feature>
<protein>
    <submittedName>
        <fullName evidence="8">Predicted arabinose efflux permease, MFS family</fullName>
    </submittedName>
</protein>
<dbReference type="InterPro" id="IPR036259">
    <property type="entry name" value="MFS_trans_sf"/>
</dbReference>
<feature type="transmembrane region" description="Helical" evidence="6">
    <location>
        <begin position="63"/>
        <end position="82"/>
    </location>
</feature>
<dbReference type="InterPro" id="IPR011701">
    <property type="entry name" value="MFS"/>
</dbReference>
<dbReference type="GO" id="GO:0022857">
    <property type="term" value="F:transmembrane transporter activity"/>
    <property type="evidence" value="ECO:0007669"/>
    <property type="project" value="InterPro"/>
</dbReference>
<evidence type="ECO:0000259" key="7">
    <source>
        <dbReference type="PROSITE" id="PS50850"/>
    </source>
</evidence>
<dbReference type="PROSITE" id="PS50850">
    <property type="entry name" value="MFS"/>
    <property type="match status" value="1"/>
</dbReference>
<dbReference type="Gene3D" id="1.20.1250.20">
    <property type="entry name" value="MFS general substrate transporter like domains"/>
    <property type="match status" value="1"/>
</dbReference>
<dbReference type="PANTHER" id="PTHR43124">
    <property type="entry name" value="PURINE EFFLUX PUMP PBUE"/>
    <property type="match status" value="1"/>
</dbReference>
<keyword evidence="3 6" id="KW-0812">Transmembrane</keyword>
<dbReference type="EMBL" id="FPAB01000005">
    <property type="protein sequence ID" value="SFS96367.1"/>
    <property type="molecule type" value="Genomic_DNA"/>
</dbReference>
<gene>
    <name evidence="8" type="ORF">SAMN05444716_105271</name>
</gene>
<organism evidence="8 9">
    <name type="scientific">Streptomyces harbinensis</name>
    <dbReference type="NCBI Taxonomy" id="1176198"/>
    <lineage>
        <taxon>Bacteria</taxon>
        <taxon>Bacillati</taxon>
        <taxon>Actinomycetota</taxon>
        <taxon>Actinomycetes</taxon>
        <taxon>Kitasatosporales</taxon>
        <taxon>Streptomycetaceae</taxon>
        <taxon>Streptomyces</taxon>
    </lineage>
</organism>
<evidence type="ECO:0000313" key="8">
    <source>
        <dbReference type="EMBL" id="SFS96367.1"/>
    </source>
</evidence>
<feature type="transmembrane region" description="Helical" evidence="6">
    <location>
        <begin position="121"/>
        <end position="143"/>
    </location>
</feature>
<feature type="transmembrane region" description="Helical" evidence="6">
    <location>
        <begin position="312"/>
        <end position="331"/>
    </location>
</feature>
<dbReference type="Pfam" id="PF07690">
    <property type="entry name" value="MFS_1"/>
    <property type="match status" value="1"/>
</dbReference>
<accession>A0A1I6U531</accession>